<evidence type="ECO:0000256" key="8">
    <source>
        <dbReference type="RuleBase" id="RU003923"/>
    </source>
</evidence>
<dbReference type="Pfam" id="PF00482">
    <property type="entry name" value="T2SSF"/>
    <property type="match status" value="2"/>
</dbReference>
<dbReference type="GO" id="GO:0009306">
    <property type="term" value="P:protein secretion"/>
    <property type="evidence" value="ECO:0007669"/>
    <property type="project" value="InterPro"/>
</dbReference>
<dbReference type="PRINTS" id="PR00812">
    <property type="entry name" value="BCTERIALGSPF"/>
</dbReference>
<proteinExistence type="inferred from homology"/>
<dbReference type="InterPro" id="IPR003004">
    <property type="entry name" value="GspF/PilC"/>
</dbReference>
<dbReference type="InterPro" id="IPR018076">
    <property type="entry name" value="T2SS_GspF_dom"/>
</dbReference>
<evidence type="ECO:0000256" key="1">
    <source>
        <dbReference type="ARBA" id="ARBA00004651"/>
    </source>
</evidence>
<feature type="transmembrane region" description="Helical" evidence="9">
    <location>
        <begin position="339"/>
        <end position="360"/>
    </location>
</feature>
<reference evidence="11 12" key="1">
    <citation type="journal article" date="2017" name="ISME J.">
        <title>Potential for microbial H2 and metal transformations associated with novel bacteria and archaea in deep terrestrial subsurface sediments.</title>
        <authorList>
            <person name="Hernsdorf A.W."/>
            <person name="Amano Y."/>
            <person name="Miyakawa K."/>
            <person name="Ise K."/>
            <person name="Suzuki Y."/>
            <person name="Anantharaman K."/>
            <person name="Probst A."/>
            <person name="Burstein D."/>
            <person name="Thomas B.C."/>
            <person name="Banfield J.F."/>
        </authorList>
    </citation>
    <scope>NUCLEOTIDE SEQUENCE [LARGE SCALE GENOMIC DNA]</scope>
    <source>
        <strain evidence="11">HGW-Dojkabacteria-1</strain>
    </source>
</reference>
<accession>A0A2N2F417</accession>
<dbReference type="Proteomes" id="UP000233417">
    <property type="component" value="Unassembled WGS sequence"/>
</dbReference>
<evidence type="ECO:0000256" key="5">
    <source>
        <dbReference type="ARBA" id="ARBA00022692"/>
    </source>
</evidence>
<gene>
    <name evidence="11" type="ORF">CVU76_02920</name>
</gene>
<comment type="caution">
    <text evidence="11">The sequence shown here is derived from an EMBL/GenBank/DDBJ whole genome shotgun (WGS) entry which is preliminary data.</text>
</comment>
<feature type="domain" description="Type II secretion system protein GspF" evidence="10">
    <location>
        <begin position="235"/>
        <end position="358"/>
    </location>
</feature>
<dbReference type="PANTHER" id="PTHR30012">
    <property type="entry name" value="GENERAL SECRETION PATHWAY PROTEIN"/>
    <property type="match status" value="1"/>
</dbReference>
<keyword evidence="4" id="KW-1003">Cell membrane</keyword>
<sequence length="368" mass="41216">MKKAELSQQDTLKQKELKKLQRIRVSTSNLLISIKSLAALLRASISLSDSIKTMSEQSNDKNLNMIYAYLHREIEQGSSLSEAMRLFPKIFPETMVSVVEAGERGASLENNLLFIAESIKKSYELNRKMKGAVIYPAIIVSLTIAEFIGMIFIVLPKMEDLYSSFPNVPAFTIFIMNTAQAIRDNWILIFGIIVLLIIGFILFLNTKPGKKFTSLLSIRFPILKNLFISNILATFSRTLGVLLASGLPLSKAMLISSSTMSNYIYAEILKDVHGRIDRGENLASSLAIHDQYFNKSFVKMVEIGEMSGTLEENMMYLHDYYSDDVTEMSNNIVTLVEPLLLILVGVIIGLLGVTILMPIYQLMGSINE</sequence>
<evidence type="ECO:0000256" key="3">
    <source>
        <dbReference type="ARBA" id="ARBA00022448"/>
    </source>
</evidence>
<evidence type="ECO:0000313" key="12">
    <source>
        <dbReference type="Proteomes" id="UP000233417"/>
    </source>
</evidence>
<name>A0A2N2F417_9BACT</name>
<comment type="similarity">
    <text evidence="2 8">Belongs to the GSP F family.</text>
</comment>
<feature type="transmembrane region" description="Helical" evidence="9">
    <location>
        <begin position="226"/>
        <end position="247"/>
    </location>
</feature>
<evidence type="ECO:0000313" key="11">
    <source>
        <dbReference type="EMBL" id="PKN02952.1"/>
    </source>
</evidence>
<keyword evidence="5 8" id="KW-0812">Transmembrane</keyword>
<feature type="transmembrane region" description="Helical" evidence="9">
    <location>
        <begin position="186"/>
        <end position="205"/>
    </location>
</feature>
<keyword evidence="3 8" id="KW-0813">Transport</keyword>
<dbReference type="AlphaFoldDB" id="A0A2N2F417"/>
<keyword evidence="7 9" id="KW-0472">Membrane</keyword>
<dbReference type="InterPro" id="IPR001992">
    <property type="entry name" value="T2SS_GspF/T4SS_PilC_CS"/>
</dbReference>
<dbReference type="EMBL" id="PHAO01000001">
    <property type="protein sequence ID" value="PKN02952.1"/>
    <property type="molecule type" value="Genomic_DNA"/>
</dbReference>
<organism evidence="11 12">
    <name type="scientific">Candidatus Dojkabacteria bacterium HGW-Dojkabacteria-1</name>
    <dbReference type="NCBI Taxonomy" id="2013761"/>
    <lineage>
        <taxon>Bacteria</taxon>
        <taxon>Candidatus Dojkabacteria</taxon>
    </lineage>
</organism>
<evidence type="ECO:0000256" key="2">
    <source>
        <dbReference type="ARBA" id="ARBA00005745"/>
    </source>
</evidence>
<evidence type="ECO:0000256" key="4">
    <source>
        <dbReference type="ARBA" id="ARBA00022475"/>
    </source>
</evidence>
<protein>
    <recommendedName>
        <fullName evidence="10">Type II secretion system protein GspF domain-containing protein</fullName>
    </recommendedName>
</protein>
<dbReference type="GO" id="GO:0005886">
    <property type="term" value="C:plasma membrane"/>
    <property type="evidence" value="ECO:0007669"/>
    <property type="project" value="UniProtKB-SubCell"/>
</dbReference>
<evidence type="ECO:0000256" key="6">
    <source>
        <dbReference type="ARBA" id="ARBA00022989"/>
    </source>
</evidence>
<feature type="domain" description="Type II secretion system protein GspF" evidence="10">
    <location>
        <begin position="35"/>
        <end position="156"/>
    </location>
</feature>
<evidence type="ECO:0000256" key="7">
    <source>
        <dbReference type="ARBA" id="ARBA00023136"/>
    </source>
</evidence>
<keyword evidence="6 9" id="KW-1133">Transmembrane helix</keyword>
<dbReference type="Gene3D" id="1.20.81.30">
    <property type="entry name" value="Type II secretion system (T2SS), domain F"/>
    <property type="match status" value="2"/>
</dbReference>
<evidence type="ECO:0000259" key="10">
    <source>
        <dbReference type="Pfam" id="PF00482"/>
    </source>
</evidence>
<dbReference type="PANTHER" id="PTHR30012:SF0">
    <property type="entry name" value="TYPE II SECRETION SYSTEM PROTEIN F-RELATED"/>
    <property type="match status" value="1"/>
</dbReference>
<dbReference type="InterPro" id="IPR042094">
    <property type="entry name" value="T2SS_GspF_sf"/>
</dbReference>
<feature type="transmembrane region" description="Helical" evidence="9">
    <location>
        <begin position="132"/>
        <end position="155"/>
    </location>
</feature>
<comment type="subcellular location">
    <subcellularLocation>
        <location evidence="1 8">Cell membrane</location>
        <topology evidence="1 8">Multi-pass membrane protein</topology>
    </subcellularLocation>
</comment>
<dbReference type="PROSITE" id="PS00874">
    <property type="entry name" value="T2SP_F"/>
    <property type="match status" value="1"/>
</dbReference>
<evidence type="ECO:0000256" key="9">
    <source>
        <dbReference type="SAM" id="Phobius"/>
    </source>
</evidence>